<evidence type="ECO:0000256" key="3">
    <source>
        <dbReference type="ARBA" id="ARBA00022833"/>
    </source>
</evidence>
<evidence type="ECO:0000256" key="5">
    <source>
        <dbReference type="SAM" id="Coils"/>
    </source>
</evidence>
<evidence type="ECO:0000313" key="7">
    <source>
        <dbReference type="EMBL" id="CAG9312769.1"/>
    </source>
</evidence>
<proteinExistence type="predicted"/>
<dbReference type="InterPro" id="IPR013083">
    <property type="entry name" value="Znf_RING/FYVE/PHD"/>
</dbReference>
<dbReference type="Pfam" id="PF01363">
    <property type="entry name" value="FYVE"/>
    <property type="match status" value="1"/>
</dbReference>
<feature type="coiled-coil region" evidence="5">
    <location>
        <begin position="120"/>
        <end position="292"/>
    </location>
</feature>
<dbReference type="EMBL" id="CAJZBQ010000009">
    <property type="protein sequence ID" value="CAG9312769.1"/>
    <property type="molecule type" value="Genomic_DNA"/>
</dbReference>
<reference evidence="7" key="1">
    <citation type="submission" date="2021-09" db="EMBL/GenBank/DDBJ databases">
        <authorList>
            <consortium name="AG Swart"/>
            <person name="Singh M."/>
            <person name="Singh A."/>
            <person name="Seah K."/>
            <person name="Emmerich C."/>
        </authorList>
    </citation>
    <scope>NUCLEOTIDE SEQUENCE</scope>
    <source>
        <strain evidence="7">ATCC30299</strain>
    </source>
</reference>
<gene>
    <name evidence="7" type="ORF">BSTOLATCC_MIC7565</name>
</gene>
<accession>A0AAU9ICP7</accession>
<dbReference type="InterPro" id="IPR011011">
    <property type="entry name" value="Znf_FYVE_PHD"/>
</dbReference>
<dbReference type="AlphaFoldDB" id="A0AAU9ICP7"/>
<keyword evidence="3" id="KW-0862">Zinc</keyword>
<feature type="domain" description="FYVE-type" evidence="6">
    <location>
        <begin position="37"/>
        <end position="97"/>
    </location>
</feature>
<dbReference type="SUPFAM" id="SSF57903">
    <property type="entry name" value="FYVE/PHD zinc finger"/>
    <property type="match status" value="1"/>
</dbReference>
<feature type="coiled-coil region" evidence="5">
    <location>
        <begin position="327"/>
        <end position="354"/>
    </location>
</feature>
<evidence type="ECO:0000256" key="1">
    <source>
        <dbReference type="ARBA" id="ARBA00022723"/>
    </source>
</evidence>
<keyword evidence="2 4" id="KW-0863">Zinc-finger</keyword>
<evidence type="ECO:0000313" key="8">
    <source>
        <dbReference type="Proteomes" id="UP001162131"/>
    </source>
</evidence>
<dbReference type="GO" id="GO:0008270">
    <property type="term" value="F:zinc ion binding"/>
    <property type="evidence" value="ECO:0007669"/>
    <property type="project" value="UniProtKB-KW"/>
</dbReference>
<protein>
    <recommendedName>
        <fullName evidence="6">FYVE-type domain-containing protein</fullName>
    </recommendedName>
</protein>
<dbReference type="InterPro" id="IPR017455">
    <property type="entry name" value="Znf_FYVE-rel"/>
</dbReference>
<dbReference type="PROSITE" id="PS50178">
    <property type="entry name" value="ZF_FYVE"/>
    <property type="match status" value="1"/>
</dbReference>
<evidence type="ECO:0000256" key="4">
    <source>
        <dbReference type="PROSITE-ProRule" id="PRU00091"/>
    </source>
</evidence>
<keyword evidence="5" id="KW-0175">Coiled coil</keyword>
<keyword evidence="1" id="KW-0479">Metal-binding</keyword>
<keyword evidence="8" id="KW-1185">Reference proteome</keyword>
<comment type="caution">
    <text evidence="7">The sequence shown here is derived from an EMBL/GenBank/DDBJ whole genome shotgun (WGS) entry which is preliminary data.</text>
</comment>
<evidence type="ECO:0000256" key="2">
    <source>
        <dbReference type="ARBA" id="ARBA00022771"/>
    </source>
</evidence>
<evidence type="ECO:0000259" key="6">
    <source>
        <dbReference type="PROSITE" id="PS50178"/>
    </source>
</evidence>
<dbReference type="Proteomes" id="UP001162131">
    <property type="component" value="Unassembled WGS sequence"/>
</dbReference>
<dbReference type="InterPro" id="IPR000306">
    <property type="entry name" value="Znf_FYVE"/>
</dbReference>
<sequence length="379" mass="43660">MNLENVDDDLQAGPLPLTSDLLNLTPLSSPTTDKVAYKKDKVCTICGSPFSLLGSNQKYTCGFCYRGVCNKCSMQQIYEPVKREILKICDNCYTQFIQTQITSKVQFEIMDVQAQIRFIQEKVDEEIKALNKERDLCKELKSKILIEEGKINHNLRSDQKRKEKVEDAIEKLDDVIMKLESKVVELQLHLKGKEMKIAQYKEEIEDLKLQTATERVNREDLKEKIDACRADNKTVEEQIKKAEEDKIQEANIVVSSNEVELTLKIDRLKAEIRELEKTNIKAERKIAELRNEGGVKIATVSQLSNSILISSTGINPEAFCAQFDNPYKMAKEQFKFNQQEIEELKYELEELRDTDKEVFNADEYSLPPLQSQSKRCTIQ</sequence>
<dbReference type="Gene3D" id="3.30.40.10">
    <property type="entry name" value="Zinc/RING finger domain, C3HC4 (zinc finger)"/>
    <property type="match status" value="1"/>
</dbReference>
<organism evidence="7 8">
    <name type="scientific">Blepharisma stoltei</name>
    <dbReference type="NCBI Taxonomy" id="1481888"/>
    <lineage>
        <taxon>Eukaryota</taxon>
        <taxon>Sar</taxon>
        <taxon>Alveolata</taxon>
        <taxon>Ciliophora</taxon>
        <taxon>Postciliodesmatophora</taxon>
        <taxon>Heterotrichea</taxon>
        <taxon>Heterotrichida</taxon>
        <taxon>Blepharismidae</taxon>
        <taxon>Blepharisma</taxon>
    </lineage>
</organism>
<name>A0AAU9ICP7_9CILI</name>
<dbReference type="CDD" id="cd00065">
    <property type="entry name" value="FYVE_like_SF"/>
    <property type="match status" value="1"/>
</dbReference>